<proteinExistence type="predicted"/>
<evidence type="ECO:0000313" key="3">
    <source>
        <dbReference type="WBParaSite" id="ECPE_0001530201-mRNA-1"/>
    </source>
</evidence>
<reference evidence="3" key="1">
    <citation type="submission" date="2016-06" db="UniProtKB">
        <authorList>
            <consortium name="WormBaseParasite"/>
        </authorList>
    </citation>
    <scope>IDENTIFICATION</scope>
</reference>
<dbReference type="PANTHER" id="PTHR47331">
    <property type="entry name" value="PHD-TYPE DOMAIN-CONTAINING PROTEIN"/>
    <property type="match status" value="1"/>
</dbReference>
<sequence>MKCNLDLRYIERAMGYVKEEHPLWYLPHHPVLNDKKPQKIRVVFNCAAKCAEIALNDRLLQGPDLTTPLFEVLC</sequence>
<dbReference type="PANTHER" id="PTHR47331:SF1">
    <property type="entry name" value="GAG-LIKE PROTEIN"/>
    <property type="match status" value="1"/>
</dbReference>
<dbReference type="WBParaSite" id="ECPE_0001530201-mRNA-1">
    <property type="protein sequence ID" value="ECPE_0001530201-mRNA-1"/>
    <property type="gene ID" value="ECPE_0001530201"/>
</dbReference>
<keyword evidence="2" id="KW-1185">Reference proteome</keyword>
<evidence type="ECO:0000313" key="2">
    <source>
        <dbReference type="Proteomes" id="UP000272942"/>
    </source>
</evidence>
<reference evidence="1 2" key="2">
    <citation type="submission" date="2018-11" db="EMBL/GenBank/DDBJ databases">
        <authorList>
            <consortium name="Pathogen Informatics"/>
        </authorList>
    </citation>
    <scope>NUCLEOTIDE SEQUENCE [LARGE SCALE GENOMIC DNA]</scope>
    <source>
        <strain evidence="1 2">Egypt</strain>
    </source>
</reference>
<accession>A0A183B7S7</accession>
<dbReference type="EMBL" id="UZAN01060008">
    <property type="protein sequence ID" value="VDP92535.1"/>
    <property type="molecule type" value="Genomic_DNA"/>
</dbReference>
<name>A0A183B7S7_9TREM</name>
<dbReference type="AlphaFoldDB" id="A0A183B7S7"/>
<protein>
    <submittedName>
        <fullName evidence="3">RT_RNaseH domain-containing protein</fullName>
    </submittedName>
</protein>
<dbReference type="OrthoDB" id="6284414at2759"/>
<organism evidence="3">
    <name type="scientific">Echinostoma caproni</name>
    <dbReference type="NCBI Taxonomy" id="27848"/>
    <lineage>
        <taxon>Eukaryota</taxon>
        <taxon>Metazoa</taxon>
        <taxon>Spiralia</taxon>
        <taxon>Lophotrochozoa</taxon>
        <taxon>Platyhelminthes</taxon>
        <taxon>Trematoda</taxon>
        <taxon>Digenea</taxon>
        <taxon>Plagiorchiida</taxon>
        <taxon>Echinostomata</taxon>
        <taxon>Echinostomatoidea</taxon>
        <taxon>Echinostomatidae</taxon>
        <taxon>Echinostoma</taxon>
    </lineage>
</organism>
<dbReference type="Proteomes" id="UP000272942">
    <property type="component" value="Unassembled WGS sequence"/>
</dbReference>
<gene>
    <name evidence="1" type="ORF">ECPE_LOCUS15263</name>
</gene>
<evidence type="ECO:0000313" key="1">
    <source>
        <dbReference type="EMBL" id="VDP92535.1"/>
    </source>
</evidence>